<keyword evidence="1" id="KW-0472">Membrane</keyword>
<evidence type="ECO:0000256" key="1">
    <source>
        <dbReference type="SAM" id="Phobius"/>
    </source>
</evidence>
<dbReference type="EMBL" id="JACYTR010000068">
    <property type="protein sequence ID" value="MBD8527862.1"/>
    <property type="molecule type" value="Genomic_DNA"/>
</dbReference>
<feature type="transmembrane region" description="Helical" evidence="1">
    <location>
        <begin position="88"/>
        <end position="114"/>
    </location>
</feature>
<dbReference type="Proteomes" id="UP000613768">
    <property type="component" value="Unassembled WGS sequence"/>
</dbReference>
<evidence type="ECO:0000313" key="3">
    <source>
        <dbReference type="Proteomes" id="UP000613768"/>
    </source>
</evidence>
<feature type="transmembrane region" description="Helical" evidence="1">
    <location>
        <begin position="21"/>
        <end position="39"/>
    </location>
</feature>
<protein>
    <submittedName>
        <fullName evidence="2">Uncharacterized protein</fullName>
    </submittedName>
</protein>
<feature type="transmembrane region" description="Helical" evidence="1">
    <location>
        <begin position="51"/>
        <end position="68"/>
    </location>
</feature>
<name>A0AAW3ZRY0_9GAMM</name>
<comment type="caution">
    <text evidence="2">The sequence shown here is derived from an EMBL/GenBank/DDBJ whole genome shotgun (WGS) entry which is preliminary data.</text>
</comment>
<organism evidence="2 3">
    <name type="scientific">Pseudomarimonas arenosa</name>
    <dbReference type="NCBI Taxonomy" id="2774145"/>
    <lineage>
        <taxon>Bacteria</taxon>
        <taxon>Pseudomonadati</taxon>
        <taxon>Pseudomonadota</taxon>
        <taxon>Gammaproteobacteria</taxon>
        <taxon>Lysobacterales</taxon>
        <taxon>Lysobacteraceae</taxon>
        <taxon>Pseudomarimonas</taxon>
    </lineage>
</organism>
<keyword evidence="1" id="KW-0812">Transmembrane</keyword>
<keyword evidence="1" id="KW-1133">Transmembrane helix</keyword>
<evidence type="ECO:0000313" key="2">
    <source>
        <dbReference type="EMBL" id="MBD8527862.1"/>
    </source>
</evidence>
<dbReference type="RefSeq" id="WP_225444791.1">
    <property type="nucleotide sequence ID" value="NZ_JACYTR010000068.1"/>
</dbReference>
<keyword evidence="3" id="KW-1185">Reference proteome</keyword>
<dbReference type="AlphaFoldDB" id="A0AAW3ZRY0"/>
<gene>
    <name evidence="2" type="ORF">IFO71_19115</name>
</gene>
<accession>A0AAW3ZRY0</accession>
<reference evidence="2 3" key="1">
    <citation type="submission" date="2020-09" db="EMBL/GenBank/DDBJ databases">
        <title>Pseudoxanthomonas sp. CAU 1598 isolated from sand of Yaerae Beach.</title>
        <authorList>
            <person name="Kim W."/>
        </authorList>
    </citation>
    <scope>NUCLEOTIDE SEQUENCE [LARGE SCALE GENOMIC DNA]</scope>
    <source>
        <strain evidence="2 3">CAU 1598</strain>
    </source>
</reference>
<sequence length="125" mass="13851">MYELIHPSYFGFDYLQPLREILLHFAIFFVALVLPYLLVLALRFHPFKSRASFVLGFFSAMAVVSVLYSERAIAELLSVSEASLSNLLAMVSVSATACGAILQCSAVFAPNYVFEQTVGRSRGVF</sequence>
<proteinExistence type="predicted"/>